<evidence type="ECO:0000313" key="2">
    <source>
        <dbReference type="Proteomes" id="UP000295418"/>
    </source>
</evidence>
<evidence type="ECO:0000313" key="1">
    <source>
        <dbReference type="EMBL" id="TCZ79356.1"/>
    </source>
</evidence>
<protein>
    <submittedName>
        <fullName evidence="1">Uncharacterized protein</fullName>
    </submittedName>
</protein>
<keyword evidence="2" id="KW-1185">Reference proteome</keyword>
<name>A0A4R4EGY4_9BACL</name>
<organism evidence="1 2">
    <name type="scientific">Paenibacillus albiflavus</name>
    <dbReference type="NCBI Taxonomy" id="2545760"/>
    <lineage>
        <taxon>Bacteria</taxon>
        <taxon>Bacillati</taxon>
        <taxon>Bacillota</taxon>
        <taxon>Bacilli</taxon>
        <taxon>Bacillales</taxon>
        <taxon>Paenibacillaceae</taxon>
        <taxon>Paenibacillus</taxon>
    </lineage>
</organism>
<comment type="caution">
    <text evidence="1">The sequence shown here is derived from an EMBL/GenBank/DDBJ whole genome shotgun (WGS) entry which is preliminary data.</text>
</comment>
<dbReference type="Proteomes" id="UP000295418">
    <property type="component" value="Unassembled WGS sequence"/>
</dbReference>
<sequence>MKLNKPNCLESSVSNLSSFCFCLYHILPYINQDKYSYEEVMGYTGHAFHINLRVETINKWGPTMYDWGGVITQGLHNLGFNFKAVGYSGYHLGVPNVLDDAVRLIRDSIQRGVPLIMWEPLNSEFGIIYGYNDESQMLSVVDATKEGEIPFDRIGRGADTPEFFVLSISEVIEKNARERIKGTLDLILKYGLQDSHDFWEFTTGLPAYETWIKAFNNKSVDIQGNAFNIQVLMNARHTAVRFMDKFKDEFKEDNYHTELIEKSKNTFSEVVNLYKKLETLFPFSNDGHPTESRVSNEAISILQQIKEAEESALLNLKQLREHLD</sequence>
<proteinExistence type="predicted"/>
<dbReference type="RefSeq" id="WP_132417014.1">
    <property type="nucleotide sequence ID" value="NZ_SKFG01000003.1"/>
</dbReference>
<gene>
    <name evidence="1" type="ORF">E0485_05710</name>
</gene>
<dbReference type="EMBL" id="SKFG01000003">
    <property type="protein sequence ID" value="TCZ79356.1"/>
    <property type="molecule type" value="Genomic_DNA"/>
</dbReference>
<accession>A0A4R4EGY4</accession>
<dbReference type="OrthoDB" id="2960956at2"/>
<dbReference type="AlphaFoldDB" id="A0A4R4EGY4"/>
<reference evidence="1 2" key="1">
    <citation type="submission" date="2019-03" db="EMBL/GenBank/DDBJ databases">
        <authorList>
            <person name="Kim M.K.M."/>
        </authorList>
    </citation>
    <scope>NUCLEOTIDE SEQUENCE [LARGE SCALE GENOMIC DNA]</scope>
    <source>
        <strain evidence="1 2">18JY21-1</strain>
    </source>
</reference>